<evidence type="ECO:0000313" key="2">
    <source>
        <dbReference type="EMBL" id="MCX4234033.1"/>
    </source>
</evidence>
<sequence>MPCFHWQKSSFSSEGNNCLELAIAPDGTLRLRESDHPATAIAVPRAGLHSLLATVRHGKPGRPRP</sequence>
<accession>A0ABT3V2N9</accession>
<dbReference type="Proteomes" id="UP001165590">
    <property type="component" value="Unassembled WGS sequence"/>
</dbReference>
<gene>
    <name evidence="2" type="ORF">K3769_14850</name>
</gene>
<feature type="domain" description="DUF397" evidence="1">
    <location>
        <begin position="5"/>
        <end position="56"/>
    </location>
</feature>
<reference evidence="2" key="1">
    <citation type="journal article" date="2022" name="bioRxiv">
        <title>Discovery and biosynthetic assessment of Streptomyces ortus sp nov. isolated from a deep-sea sponge.</title>
        <authorList>
            <person name="Williams S.E."/>
        </authorList>
    </citation>
    <scope>NUCLEOTIDE SEQUENCE</scope>
    <source>
        <strain evidence="2">A15ISP2-DRY2</strain>
    </source>
</reference>
<evidence type="ECO:0000313" key="3">
    <source>
        <dbReference type="Proteomes" id="UP001165590"/>
    </source>
</evidence>
<evidence type="ECO:0000259" key="1">
    <source>
        <dbReference type="Pfam" id="PF04149"/>
    </source>
</evidence>
<name>A0ABT3V2N9_9ACTN</name>
<dbReference type="RefSeq" id="WP_267026903.1">
    <property type="nucleotide sequence ID" value="NZ_JAIFZO010000002.1"/>
</dbReference>
<comment type="caution">
    <text evidence="2">The sequence shown here is derived from an EMBL/GenBank/DDBJ whole genome shotgun (WGS) entry which is preliminary data.</text>
</comment>
<dbReference type="InterPro" id="IPR007278">
    <property type="entry name" value="DUF397"/>
</dbReference>
<dbReference type="EMBL" id="JAIFZO010000002">
    <property type="protein sequence ID" value="MCX4234033.1"/>
    <property type="molecule type" value="Genomic_DNA"/>
</dbReference>
<proteinExistence type="predicted"/>
<dbReference type="Pfam" id="PF04149">
    <property type="entry name" value="DUF397"/>
    <property type="match status" value="1"/>
</dbReference>
<organism evidence="2 3">
    <name type="scientific">Streptomyces ortus</name>
    <dbReference type="NCBI Taxonomy" id="2867268"/>
    <lineage>
        <taxon>Bacteria</taxon>
        <taxon>Bacillati</taxon>
        <taxon>Actinomycetota</taxon>
        <taxon>Actinomycetes</taxon>
        <taxon>Kitasatosporales</taxon>
        <taxon>Streptomycetaceae</taxon>
        <taxon>Streptomyces</taxon>
    </lineage>
</organism>
<protein>
    <submittedName>
        <fullName evidence="2">DUF397 domain-containing protein</fullName>
    </submittedName>
</protein>
<keyword evidence="3" id="KW-1185">Reference proteome</keyword>